<dbReference type="InterPro" id="IPR016454">
    <property type="entry name" value="Cysteine_dSase"/>
</dbReference>
<evidence type="ECO:0000313" key="7">
    <source>
        <dbReference type="EMBL" id="HIQ70227.1"/>
    </source>
</evidence>
<comment type="catalytic activity">
    <reaction evidence="5">
        <text>(sulfur carrier)-H + L-cysteine = (sulfur carrier)-SH + L-alanine</text>
        <dbReference type="Rhea" id="RHEA:43892"/>
        <dbReference type="Rhea" id="RHEA-COMP:14737"/>
        <dbReference type="Rhea" id="RHEA-COMP:14739"/>
        <dbReference type="ChEBI" id="CHEBI:29917"/>
        <dbReference type="ChEBI" id="CHEBI:35235"/>
        <dbReference type="ChEBI" id="CHEBI:57972"/>
        <dbReference type="ChEBI" id="CHEBI:64428"/>
        <dbReference type="EC" id="2.8.1.7"/>
    </reaction>
</comment>
<dbReference type="Pfam" id="PF00266">
    <property type="entry name" value="Aminotran_5"/>
    <property type="match status" value="1"/>
</dbReference>
<comment type="caution">
    <text evidence="7">The sequence shown here is derived from an EMBL/GenBank/DDBJ whole genome shotgun (WGS) entry which is preliminary data.</text>
</comment>
<proteinExistence type="inferred from homology"/>
<dbReference type="Proteomes" id="UP000886874">
    <property type="component" value="Unassembled WGS sequence"/>
</dbReference>
<comment type="cofactor">
    <cofactor evidence="1">
        <name>pyridoxal 5'-phosphate</name>
        <dbReference type="ChEBI" id="CHEBI:597326"/>
    </cofactor>
</comment>
<dbReference type="GO" id="GO:0008483">
    <property type="term" value="F:transaminase activity"/>
    <property type="evidence" value="ECO:0007669"/>
    <property type="project" value="UniProtKB-KW"/>
</dbReference>
<organism evidence="7 8">
    <name type="scientific">Candidatus Avoscillospira stercorigallinarum</name>
    <dbReference type="NCBI Taxonomy" id="2840708"/>
    <lineage>
        <taxon>Bacteria</taxon>
        <taxon>Bacillati</taxon>
        <taxon>Bacillota</taxon>
        <taxon>Clostridia</taxon>
        <taxon>Eubacteriales</taxon>
        <taxon>Oscillospiraceae</taxon>
        <taxon>Oscillospiraceae incertae sedis</taxon>
        <taxon>Candidatus Avoscillospira</taxon>
    </lineage>
</organism>
<keyword evidence="7" id="KW-0032">Aminotransferase</keyword>
<reference evidence="7" key="2">
    <citation type="journal article" date="2021" name="PeerJ">
        <title>Extensive microbial diversity within the chicken gut microbiome revealed by metagenomics and culture.</title>
        <authorList>
            <person name="Gilroy R."/>
            <person name="Ravi A."/>
            <person name="Getino M."/>
            <person name="Pursley I."/>
            <person name="Horton D.L."/>
            <person name="Alikhan N.F."/>
            <person name="Baker D."/>
            <person name="Gharbi K."/>
            <person name="Hall N."/>
            <person name="Watson M."/>
            <person name="Adriaenssens E.M."/>
            <person name="Foster-Nyarko E."/>
            <person name="Jarju S."/>
            <person name="Secka A."/>
            <person name="Antonio M."/>
            <person name="Oren A."/>
            <person name="Chaudhuri R.R."/>
            <person name="La Ragione R."/>
            <person name="Hildebrand F."/>
            <person name="Pallen M.J."/>
        </authorList>
    </citation>
    <scope>NUCLEOTIDE SEQUENCE</scope>
    <source>
        <strain evidence="7">ChiSjej2B20-13462</strain>
    </source>
</reference>
<accession>A0A9D0Z6W2</accession>
<dbReference type="SUPFAM" id="SSF53383">
    <property type="entry name" value="PLP-dependent transferases"/>
    <property type="match status" value="1"/>
</dbReference>
<dbReference type="PIRSF" id="PIRSF005572">
    <property type="entry name" value="NifS"/>
    <property type="match status" value="1"/>
</dbReference>
<evidence type="ECO:0000256" key="4">
    <source>
        <dbReference type="ARBA" id="ARBA00022898"/>
    </source>
</evidence>
<evidence type="ECO:0000256" key="5">
    <source>
        <dbReference type="ARBA" id="ARBA00050776"/>
    </source>
</evidence>
<reference evidence="7" key="1">
    <citation type="submission" date="2020-10" db="EMBL/GenBank/DDBJ databases">
        <authorList>
            <person name="Gilroy R."/>
        </authorList>
    </citation>
    <scope>NUCLEOTIDE SEQUENCE</scope>
    <source>
        <strain evidence="7">ChiSjej2B20-13462</strain>
    </source>
</reference>
<name>A0A9D0Z6W2_9FIRM</name>
<protein>
    <recommendedName>
        <fullName evidence="3">cysteine desulfurase</fullName>
        <ecNumber evidence="3">2.8.1.7</ecNumber>
    </recommendedName>
</protein>
<evidence type="ECO:0000256" key="2">
    <source>
        <dbReference type="ARBA" id="ARBA00010447"/>
    </source>
</evidence>
<evidence type="ECO:0000256" key="1">
    <source>
        <dbReference type="ARBA" id="ARBA00001933"/>
    </source>
</evidence>
<keyword evidence="7" id="KW-0808">Transferase</keyword>
<sequence>MIYLDNAATTMPKPEAVYRAVEETMHTCASLGRSGHPAAQRASAVAYACREAAGQLFDTPPDQVVFTSSATHGLNIAIKSLVNPGDRVVVSGFEHNAVIRPLHALGADLVIAGRKLFDPADTLAAFAAAVTPETKAVVCTHVSNVFGYILPVEEIAVLCRDRGVPLIVDAAQSAGVLEVSLARWGAAFVAMPGHKGLYGPQGTGLLLCGRVPKPLLEGGTGSQSERWDMPDFLPDAAEAGTHNVPGIAGLLEGIRYLQSRGLAAVAAHEGQLIGRLARALSNHPNLTVYRGPAAAQSGVLSVSAAGLDCETVARRLGEAGVATRAGLHCAPVAHESAGTLRSGTVRLSVSDFTTEAEIDAAAGILGQICQL</sequence>
<keyword evidence="4" id="KW-0663">Pyridoxal phosphate</keyword>
<gene>
    <name evidence="7" type="ORF">IAA67_07860</name>
</gene>
<dbReference type="PANTHER" id="PTHR43586:SF4">
    <property type="entry name" value="ISOPENICILLIN N EPIMERASE"/>
    <property type="match status" value="1"/>
</dbReference>
<dbReference type="InterPro" id="IPR015422">
    <property type="entry name" value="PyrdxlP-dep_Trfase_small"/>
</dbReference>
<dbReference type="InterPro" id="IPR000192">
    <property type="entry name" value="Aminotrans_V_dom"/>
</dbReference>
<dbReference type="InterPro" id="IPR015424">
    <property type="entry name" value="PyrdxlP-dep_Trfase"/>
</dbReference>
<feature type="domain" description="Aminotransferase class V" evidence="6">
    <location>
        <begin position="2"/>
        <end position="360"/>
    </location>
</feature>
<evidence type="ECO:0000313" key="8">
    <source>
        <dbReference type="Proteomes" id="UP000886874"/>
    </source>
</evidence>
<dbReference type="Gene3D" id="3.90.1150.10">
    <property type="entry name" value="Aspartate Aminotransferase, domain 1"/>
    <property type="match status" value="1"/>
</dbReference>
<evidence type="ECO:0000256" key="3">
    <source>
        <dbReference type="ARBA" id="ARBA00012239"/>
    </source>
</evidence>
<dbReference type="AlphaFoldDB" id="A0A9D0Z6W2"/>
<dbReference type="EC" id="2.8.1.7" evidence="3"/>
<dbReference type="EMBL" id="DVFN01000110">
    <property type="protein sequence ID" value="HIQ70227.1"/>
    <property type="molecule type" value="Genomic_DNA"/>
</dbReference>
<dbReference type="Gene3D" id="3.40.640.10">
    <property type="entry name" value="Type I PLP-dependent aspartate aminotransferase-like (Major domain)"/>
    <property type="match status" value="1"/>
</dbReference>
<dbReference type="PANTHER" id="PTHR43586">
    <property type="entry name" value="CYSTEINE DESULFURASE"/>
    <property type="match status" value="1"/>
</dbReference>
<comment type="similarity">
    <text evidence="2">Belongs to the class-V pyridoxal-phosphate-dependent aminotransferase family. Csd subfamily.</text>
</comment>
<dbReference type="GO" id="GO:0031071">
    <property type="term" value="F:cysteine desulfurase activity"/>
    <property type="evidence" value="ECO:0007669"/>
    <property type="project" value="UniProtKB-EC"/>
</dbReference>
<evidence type="ECO:0000259" key="6">
    <source>
        <dbReference type="Pfam" id="PF00266"/>
    </source>
</evidence>
<dbReference type="InterPro" id="IPR015421">
    <property type="entry name" value="PyrdxlP-dep_Trfase_major"/>
</dbReference>